<comment type="caution">
    <text evidence="1">The sequence shown here is derived from an EMBL/GenBank/DDBJ whole genome shotgun (WGS) entry which is preliminary data.</text>
</comment>
<dbReference type="KEGG" id="abg:Asbog_00039"/>
<dbReference type="Proteomes" id="UP000321287">
    <property type="component" value="Unassembled WGS sequence"/>
</dbReference>
<organism evidence="1 2">
    <name type="scientific">Asaia bogorensis NBRC 16594</name>
    <dbReference type="NCBI Taxonomy" id="1231624"/>
    <lineage>
        <taxon>Bacteria</taxon>
        <taxon>Pseudomonadati</taxon>
        <taxon>Pseudomonadota</taxon>
        <taxon>Alphaproteobacteria</taxon>
        <taxon>Acetobacterales</taxon>
        <taxon>Acetobacteraceae</taxon>
        <taxon>Asaia</taxon>
    </lineage>
</organism>
<proteinExistence type="predicted"/>
<evidence type="ECO:0000313" key="1">
    <source>
        <dbReference type="EMBL" id="GEL52700.1"/>
    </source>
</evidence>
<protein>
    <submittedName>
        <fullName evidence="1">Uncharacterized protein</fullName>
    </submittedName>
</protein>
<name>A0AAN4R1S9_9PROT</name>
<accession>A0AAN4R1S9</accession>
<evidence type="ECO:0000313" key="2">
    <source>
        <dbReference type="Proteomes" id="UP000321287"/>
    </source>
</evidence>
<dbReference type="EMBL" id="BJVS01000002">
    <property type="protein sequence ID" value="GEL52700.1"/>
    <property type="molecule type" value="Genomic_DNA"/>
</dbReference>
<reference evidence="1 2" key="1">
    <citation type="submission" date="2019-07" db="EMBL/GenBank/DDBJ databases">
        <title>Whole genome shotgun sequence of Asaia bogorensis NBRC 16594.</title>
        <authorList>
            <person name="Hosoyama A."/>
            <person name="Uohara A."/>
            <person name="Ohji S."/>
            <person name="Ichikawa N."/>
        </authorList>
    </citation>
    <scope>NUCLEOTIDE SEQUENCE [LARGE SCALE GENOMIC DNA]</scope>
    <source>
        <strain evidence="1 2">NBRC 16594</strain>
    </source>
</reference>
<keyword evidence="2" id="KW-1185">Reference proteome</keyword>
<gene>
    <name evidence="1" type="ORF">ABO01nite_07070</name>
</gene>
<dbReference type="AlphaFoldDB" id="A0AAN4R1S9"/>
<sequence>MKNFLNLYKKRSSKFRVSPNENKIIIVVDNDSGGKDTICAINSLYKKNIQISDPTIIHKITEKLTLVKTPHVGIKKETTIEDLLPDDVKSVTINGKTFSAEKILDETKNFGKIKLASYVHDNASVIDFTAFNDFLSELDSGFTT</sequence>